<gene>
    <name evidence="1" type="ORF">OW157_05965</name>
</gene>
<proteinExistence type="predicted"/>
<dbReference type="RefSeq" id="WP_268752444.1">
    <property type="nucleotide sequence ID" value="NZ_JAPRFQ010000002.1"/>
</dbReference>
<protein>
    <recommendedName>
        <fullName evidence="3">DUF3168 domain-containing protein</fullName>
    </recommendedName>
</protein>
<name>A0A9X3JDT3_9LACT</name>
<organism evidence="1 2">
    <name type="scientific">Aerococcus kribbianus</name>
    <dbReference type="NCBI Taxonomy" id="2999064"/>
    <lineage>
        <taxon>Bacteria</taxon>
        <taxon>Bacillati</taxon>
        <taxon>Bacillota</taxon>
        <taxon>Bacilli</taxon>
        <taxon>Lactobacillales</taxon>
        <taxon>Aerococcaceae</taxon>
        <taxon>Aerococcus</taxon>
    </lineage>
</organism>
<accession>A0A9X3JDT3</accession>
<keyword evidence="2" id="KW-1185">Reference proteome</keyword>
<comment type="caution">
    <text evidence="1">The sequence shown here is derived from an EMBL/GenBank/DDBJ whole genome shotgun (WGS) entry which is preliminary data.</text>
</comment>
<sequence>MVKDMKETIRNSFIADRELMLLIDKSHIKFYQWVEHTETQFPYIAIVPQGTPHPAVHGSNKELSKELTFDIHIQGKDDGVVRQISYRIHRILEAMGFVQLPESLDEYLEEIQSYVIVKRYRIVTKLNDTEY</sequence>
<evidence type="ECO:0008006" key="3">
    <source>
        <dbReference type="Google" id="ProtNLM"/>
    </source>
</evidence>
<evidence type="ECO:0000313" key="2">
    <source>
        <dbReference type="Proteomes" id="UP001146670"/>
    </source>
</evidence>
<evidence type="ECO:0000313" key="1">
    <source>
        <dbReference type="EMBL" id="MCZ0726118.1"/>
    </source>
</evidence>
<dbReference type="Proteomes" id="UP001146670">
    <property type="component" value="Unassembled WGS sequence"/>
</dbReference>
<dbReference type="AlphaFoldDB" id="A0A9X3JDT3"/>
<reference evidence="1" key="1">
    <citation type="submission" date="2022-12" db="EMBL/GenBank/DDBJ databases">
        <title>Description and comparative metabolic analysis of Aerococcus sp. nov., isolated from the feces of a pig.</title>
        <authorList>
            <person name="Chang Y.-H."/>
        </authorList>
    </citation>
    <scope>NUCLEOTIDE SEQUENCE</scope>
    <source>
        <strain evidence="1">YH-aer222</strain>
    </source>
</reference>
<dbReference type="EMBL" id="JAPRFR010000002">
    <property type="protein sequence ID" value="MCZ0726118.1"/>
    <property type="molecule type" value="Genomic_DNA"/>
</dbReference>